<proteinExistence type="predicted"/>
<evidence type="ECO:0000259" key="1">
    <source>
        <dbReference type="Pfam" id="PF07179"/>
    </source>
</evidence>
<feature type="domain" description="SseB protein N-terminal" evidence="1">
    <location>
        <begin position="23"/>
        <end position="138"/>
    </location>
</feature>
<dbReference type="RefSeq" id="WP_109655396.1">
    <property type="nucleotide sequence ID" value="NZ_CP029145.1"/>
</dbReference>
<dbReference type="Proteomes" id="UP000245999">
    <property type="component" value="Chromosome"/>
</dbReference>
<dbReference type="AlphaFoldDB" id="A0A2Z3GEZ1"/>
<dbReference type="Pfam" id="PF07179">
    <property type="entry name" value="SseB"/>
    <property type="match status" value="1"/>
</dbReference>
<dbReference type="InterPro" id="IPR027945">
    <property type="entry name" value="SseB_C"/>
</dbReference>
<dbReference type="Pfam" id="PF14581">
    <property type="entry name" value="SseB_C"/>
    <property type="match status" value="1"/>
</dbReference>
<evidence type="ECO:0008006" key="5">
    <source>
        <dbReference type="Google" id="ProtNLM"/>
    </source>
</evidence>
<dbReference type="InterPro" id="IPR009839">
    <property type="entry name" value="SseB_N"/>
</dbReference>
<name>A0A2Z3GEZ1_9BACT</name>
<dbReference type="KEGG" id="hnv:DDQ68_05410"/>
<organism evidence="3 4">
    <name type="scientific">Hymenobacter nivis</name>
    <dbReference type="NCBI Taxonomy" id="1850093"/>
    <lineage>
        <taxon>Bacteria</taxon>
        <taxon>Pseudomonadati</taxon>
        <taxon>Bacteroidota</taxon>
        <taxon>Cytophagia</taxon>
        <taxon>Cytophagales</taxon>
        <taxon>Hymenobacteraceae</taxon>
        <taxon>Hymenobacter</taxon>
    </lineage>
</organism>
<sequence>MGWFDFLKRKSCAEPPLDPGATLEALLGQAAADPAYRPEFYRRLLLEELVVITDENPATLVPGTSIADGSTTMRIFCWEDGRIPVFTTPDRIFDGEVIKHRVAYAQMKGRALFETLPGATLVLNPYSASGKELLPDEVVRILAGTVLDTGQTLVAQPAAQVLLGHPAVYPTEMVRALARLLAQQPRVVAAYLGWIHDPAGPVPPHYIFCLDVEGEMTAIAKETGFVAQQFLDKGALVDIVQADKSSLTDYFRSTKPFYER</sequence>
<reference evidence="4" key="1">
    <citation type="submission" date="2018-04" db="EMBL/GenBank/DDBJ databases">
        <title>Complete genome of Antarctic heterotrophic bacterium Hymenobacter nivis.</title>
        <authorList>
            <person name="Terashima M."/>
        </authorList>
    </citation>
    <scope>NUCLEOTIDE SEQUENCE [LARGE SCALE GENOMIC DNA]</scope>
    <source>
        <strain evidence="4">NBRC 111535</strain>
    </source>
</reference>
<evidence type="ECO:0000313" key="3">
    <source>
        <dbReference type="EMBL" id="AWM32279.1"/>
    </source>
</evidence>
<protein>
    <recommendedName>
        <fullName evidence="5">Enhanced serine sensitivity protein SseB</fullName>
    </recommendedName>
</protein>
<dbReference type="OrthoDB" id="768046at2"/>
<dbReference type="EMBL" id="CP029145">
    <property type="protein sequence ID" value="AWM32279.1"/>
    <property type="molecule type" value="Genomic_DNA"/>
</dbReference>
<evidence type="ECO:0000313" key="4">
    <source>
        <dbReference type="Proteomes" id="UP000245999"/>
    </source>
</evidence>
<gene>
    <name evidence="3" type="ORF">DDQ68_05410</name>
</gene>
<accession>A0A2Z3GEZ1</accession>
<feature type="domain" description="SseB protein C-terminal" evidence="2">
    <location>
        <begin position="159"/>
        <end position="260"/>
    </location>
</feature>
<keyword evidence="4" id="KW-1185">Reference proteome</keyword>
<evidence type="ECO:0000259" key="2">
    <source>
        <dbReference type="Pfam" id="PF14581"/>
    </source>
</evidence>